<comment type="caution">
    <text evidence="9">The sequence shown here is derived from an EMBL/GenBank/DDBJ whole genome shotgun (WGS) entry which is preliminary data.</text>
</comment>
<feature type="transmembrane region" description="Helical" evidence="8">
    <location>
        <begin position="229"/>
        <end position="248"/>
    </location>
</feature>
<feature type="transmembrane region" description="Helical" evidence="8">
    <location>
        <begin position="160"/>
        <end position="178"/>
    </location>
</feature>
<keyword evidence="2" id="KW-1003">Cell membrane</keyword>
<dbReference type="EMBL" id="BAABHJ010000020">
    <property type="protein sequence ID" value="GAA4612541.1"/>
    <property type="molecule type" value="Genomic_DNA"/>
</dbReference>
<keyword evidence="10" id="KW-1185">Reference proteome</keyword>
<evidence type="ECO:0000256" key="3">
    <source>
        <dbReference type="ARBA" id="ARBA00022676"/>
    </source>
</evidence>
<protein>
    <recommendedName>
        <fullName evidence="11">Glycosyltransferase RgtA/B/C/D-like domain-containing protein</fullName>
    </recommendedName>
</protein>
<evidence type="ECO:0000256" key="1">
    <source>
        <dbReference type="ARBA" id="ARBA00004651"/>
    </source>
</evidence>
<dbReference type="InterPro" id="IPR050297">
    <property type="entry name" value="LipidA_mod_glycosyltrf_83"/>
</dbReference>
<keyword evidence="3" id="KW-0328">Glycosyltransferase</keyword>
<evidence type="ECO:0000313" key="9">
    <source>
        <dbReference type="EMBL" id="GAA4612541.1"/>
    </source>
</evidence>
<sequence length="578" mass="61763">MGLLGRTEPQESVHVPTIRIKSRMRWWPAAVCGGWLAQVAIRMILAAFHDFPIVIPDESGYLLAARLLAGGASSDLSGRTFYQAGYPLLISPAYWLSDDSLTIYRIVLVINALIGATLLAPAHVALRRLGLPRGRAYLLAMVTASLPSVVYYGQYAMSDAVLPLAMLTWLLCVHSWIARRGPGWGVAASALAAYCYSAHTRGLIVVIAHAGLLAVMLARRRLPGRDVGVAAVTLVAGVVAGWVLNSWVRAEIYPGGALPLGSLLVERLTTSSGLGWTFGLAAGKIWYLIASTWGLAGVGLVAAALAALRQSTPLATRATAVLTLVTVAGIALATSAATPDEGTVANLAYGRYLGCLAPALFLAGAALVVRATRIGVVKAVLVTAGLTLASALVVLLHAGGRLTHAFFLSLDFPEMSALTWSWDRLRFWWVTAVVLLSLLIVVLAKGRKVVRALVALGVAADLAVVTVAVDRDARHWADTLYNASSLAGAALRPDDRVGIDYRDMSWRVWVSQAFQVQSHLQPIDRLNPRTLPQGLTLVIVPWDPHQAPQTSWPAAPPGFAPVSVHWTDSGNWVAWRRL</sequence>
<feature type="transmembrane region" description="Helical" evidence="8">
    <location>
        <begin position="136"/>
        <end position="153"/>
    </location>
</feature>
<keyword evidence="6 8" id="KW-1133">Transmembrane helix</keyword>
<proteinExistence type="predicted"/>
<dbReference type="Proteomes" id="UP001500212">
    <property type="component" value="Unassembled WGS sequence"/>
</dbReference>
<feature type="transmembrane region" description="Helical" evidence="8">
    <location>
        <begin position="320"/>
        <end position="337"/>
    </location>
</feature>
<feature type="transmembrane region" description="Helical" evidence="8">
    <location>
        <begin position="285"/>
        <end position="308"/>
    </location>
</feature>
<evidence type="ECO:0008006" key="11">
    <source>
        <dbReference type="Google" id="ProtNLM"/>
    </source>
</evidence>
<gene>
    <name evidence="9" type="ORF">GCM10023195_53850</name>
</gene>
<keyword evidence="7 8" id="KW-0472">Membrane</keyword>
<feature type="transmembrane region" description="Helical" evidence="8">
    <location>
        <begin position="349"/>
        <end position="369"/>
    </location>
</feature>
<comment type="subcellular location">
    <subcellularLocation>
        <location evidence="1">Cell membrane</location>
        <topology evidence="1">Multi-pass membrane protein</topology>
    </subcellularLocation>
</comment>
<evidence type="ECO:0000256" key="6">
    <source>
        <dbReference type="ARBA" id="ARBA00022989"/>
    </source>
</evidence>
<keyword evidence="5 8" id="KW-0812">Transmembrane</keyword>
<dbReference type="PANTHER" id="PTHR33908:SF11">
    <property type="entry name" value="MEMBRANE PROTEIN"/>
    <property type="match status" value="1"/>
</dbReference>
<feature type="transmembrane region" description="Helical" evidence="8">
    <location>
        <begin position="427"/>
        <end position="444"/>
    </location>
</feature>
<evidence type="ECO:0000313" key="10">
    <source>
        <dbReference type="Proteomes" id="UP001500212"/>
    </source>
</evidence>
<feature type="transmembrane region" description="Helical" evidence="8">
    <location>
        <begin position="381"/>
        <end position="407"/>
    </location>
</feature>
<evidence type="ECO:0000256" key="7">
    <source>
        <dbReference type="ARBA" id="ARBA00023136"/>
    </source>
</evidence>
<feature type="transmembrane region" description="Helical" evidence="8">
    <location>
        <begin position="103"/>
        <end position="124"/>
    </location>
</feature>
<organism evidence="9 10">
    <name type="scientific">Actinoallomurus liliacearum</name>
    <dbReference type="NCBI Taxonomy" id="1080073"/>
    <lineage>
        <taxon>Bacteria</taxon>
        <taxon>Bacillati</taxon>
        <taxon>Actinomycetota</taxon>
        <taxon>Actinomycetes</taxon>
        <taxon>Streptosporangiales</taxon>
        <taxon>Thermomonosporaceae</taxon>
        <taxon>Actinoallomurus</taxon>
    </lineage>
</organism>
<feature type="transmembrane region" description="Helical" evidence="8">
    <location>
        <begin position="198"/>
        <end position="217"/>
    </location>
</feature>
<reference evidence="10" key="1">
    <citation type="journal article" date="2019" name="Int. J. Syst. Evol. Microbiol.">
        <title>The Global Catalogue of Microorganisms (GCM) 10K type strain sequencing project: providing services to taxonomists for standard genome sequencing and annotation.</title>
        <authorList>
            <consortium name="The Broad Institute Genomics Platform"/>
            <consortium name="The Broad Institute Genome Sequencing Center for Infectious Disease"/>
            <person name="Wu L."/>
            <person name="Ma J."/>
        </authorList>
    </citation>
    <scope>NUCLEOTIDE SEQUENCE [LARGE SCALE GENOMIC DNA]</scope>
    <source>
        <strain evidence="10">JCM 17938</strain>
    </source>
</reference>
<name>A0ABP8TS40_9ACTN</name>
<accession>A0ABP8TS40</accession>
<feature type="transmembrane region" description="Helical" evidence="8">
    <location>
        <begin position="26"/>
        <end position="48"/>
    </location>
</feature>
<dbReference type="PANTHER" id="PTHR33908">
    <property type="entry name" value="MANNOSYLTRANSFERASE YKCB-RELATED"/>
    <property type="match status" value="1"/>
</dbReference>
<evidence type="ECO:0000256" key="2">
    <source>
        <dbReference type="ARBA" id="ARBA00022475"/>
    </source>
</evidence>
<evidence type="ECO:0000256" key="4">
    <source>
        <dbReference type="ARBA" id="ARBA00022679"/>
    </source>
</evidence>
<evidence type="ECO:0000256" key="5">
    <source>
        <dbReference type="ARBA" id="ARBA00022692"/>
    </source>
</evidence>
<keyword evidence="4" id="KW-0808">Transferase</keyword>
<evidence type="ECO:0000256" key="8">
    <source>
        <dbReference type="SAM" id="Phobius"/>
    </source>
</evidence>